<accession>A0A5C4U2B9</accession>
<evidence type="ECO:0000256" key="1">
    <source>
        <dbReference type="ARBA" id="ARBA00004429"/>
    </source>
</evidence>
<dbReference type="PANTHER" id="PTHR30505">
    <property type="entry name" value="FRUCTOSE-LIKE PERMEASE"/>
    <property type="match status" value="1"/>
</dbReference>
<feature type="domain" description="PTS EIIC type-2" evidence="15">
    <location>
        <begin position="127"/>
        <end position="461"/>
    </location>
</feature>
<dbReference type="PROSITE" id="PS00372">
    <property type="entry name" value="PTS_EIIA_TYPE_2_HIS"/>
    <property type="match status" value="1"/>
</dbReference>
<reference evidence="16 17" key="1">
    <citation type="submission" date="2019-06" db="EMBL/GenBank/DDBJ databases">
        <authorList>
            <person name="Li J."/>
        </authorList>
    </citation>
    <scope>NUCLEOTIDE SEQUENCE [LARGE SCALE GENOMIC DNA]</scope>
    <source>
        <strain evidence="16 17">LMG 28165</strain>
    </source>
</reference>
<comment type="subcellular location">
    <subcellularLocation>
        <location evidence="1">Cell inner membrane</location>
        <topology evidence="1">Multi-pass membrane protein</topology>
    </subcellularLocation>
</comment>
<dbReference type="NCBIfam" id="TIGR01427">
    <property type="entry name" value="PTS_IIC_fructo"/>
    <property type="match status" value="1"/>
</dbReference>
<feature type="domain" description="PTS EIIA type-2" evidence="13">
    <location>
        <begin position="483"/>
        <end position="625"/>
    </location>
</feature>
<dbReference type="Pfam" id="PF02302">
    <property type="entry name" value="PTS_IIB"/>
    <property type="match status" value="1"/>
</dbReference>
<feature type="transmembrane region" description="Helical" evidence="12">
    <location>
        <begin position="292"/>
        <end position="315"/>
    </location>
</feature>
<dbReference type="Pfam" id="PF00359">
    <property type="entry name" value="PTS_EIIA_2"/>
    <property type="match status" value="1"/>
</dbReference>
<evidence type="ECO:0000256" key="7">
    <source>
        <dbReference type="ARBA" id="ARBA00022683"/>
    </source>
</evidence>
<dbReference type="GO" id="GO:0005351">
    <property type="term" value="F:carbohydrate:proton symporter activity"/>
    <property type="evidence" value="ECO:0007669"/>
    <property type="project" value="InterPro"/>
</dbReference>
<evidence type="ECO:0000256" key="9">
    <source>
        <dbReference type="ARBA" id="ARBA00022777"/>
    </source>
</evidence>
<evidence type="ECO:0000256" key="10">
    <source>
        <dbReference type="ARBA" id="ARBA00022989"/>
    </source>
</evidence>
<organism evidence="16 17">
    <name type="scientific">Corynebacterium tapiri</name>
    <dbReference type="NCBI Taxonomy" id="1448266"/>
    <lineage>
        <taxon>Bacteria</taxon>
        <taxon>Bacillati</taxon>
        <taxon>Actinomycetota</taxon>
        <taxon>Actinomycetes</taxon>
        <taxon>Mycobacteriales</taxon>
        <taxon>Corynebacteriaceae</taxon>
        <taxon>Corynebacterium</taxon>
    </lineage>
</organism>
<feature type="transmembrane region" description="Helical" evidence="12">
    <location>
        <begin position="257"/>
        <end position="280"/>
    </location>
</feature>
<dbReference type="GO" id="GO:0016301">
    <property type="term" value="F:kinase activity"/>
    <property type="evidence" value="ECO:0007669"/>
    <property type="project" value="UniProtKB-KW"/>
</dbReference>
<dbReference type="CDD" id="cd05569">
    <property type="entry name" value="PTS_IIB_fructose"/>
    <property type="match status" value="1"/>
</dbReference>
<proteinExistence type="predicted"/>
<dbReference type="Pfam" id="PF02378">
    <property type="entry name" value="PTS_EIIC"/>
    <property type="match status" value="1"/>
</dbReference>
<evidence type="ECO:0000256" key="6">
    <source>
        <dbReference type="ARBA" id="ARBA00022679"/>
    </source>
</evidence>
<dbReference type="RefSeq" id="WP_139465952.1">
    <property type="nucleotide sequence ID" value="NZ_VDHJ01000010.1"/>
</dbReference>
<dbReference type="GO" id="GO:0005886">
    <property type="term" value="C:plasma membrane"/>
    <property type="evidence" value="ECO:0007669"/>
    <property type="project" value="UniProtKB-SubCell"/>
</dbReference>
<evidence type="ECO:0000313" key="17">
    <source>
        <dbReference type="Proteomes" id="UP000312032"/>
    </source>
</evidence>
<dbReference type="InterPro" id="IPR003353">
    <property type="entry name" value="PTS_IIB_fruc"/>
</dbReference>
<keyword evidence="4" id="KW-0597">Phosphoprotein</keyword>
<dbReference type="Gene3D" id="3.40.50.2300">
    <property type="match status" value="1"/>
</dbReference>
<dbReference type="NCBIfam" id="TIGR00829">
    <property type="entry name" value="FRU"/>
    <property type="match status" value="1"/>
</dbReference>
<dbReference type="InterPro" id="IPR003352">
    <property type="entry name" value="PTS_EIIC"/>
</dbReference>
<evidence type="ECO:0000259" key="13">
    <source>
        <dbReference type="PROSITE" id="PS51094"/>
    </source>
</evidence>
<dbReference type="EMBL" id="VDHJ01000010">
    <property type="protein sequence ID" value="TNL96598.1"/>
    <property type="molecule type" value="Genomic_DNA"/>
</dbReference>
<dbReference type="Gene3D" id="3.40.930.10">
    <property type="entry name" value="Mannitol-specific EII, Chain A"/>
    <property type="match status" value="1"/>
</dbReference>
<dbReference type="AlphaFoldDB" id="A0A5C4U2B9"/>
<evidence type="ECO:0000256" key="4">
    <source>
        <dbReference type="ARBA" id="ARBA00022553"/>
    </source>
</evidence>
<dbReference type="PROSITE" id="PS51099">
    <property type="entry name" value="PTS_EIIB_TYPE_2"/>
    <property type="match status" value="1"/>
</dbReference>
<dbReference type="SUPFAM" id="SSF52794">
    <property type="entry name" value="PTS system IIB component-like"/>
    <property type="match status" value="1"/>
</dbReference>
<dbReference type="Proteomes" id="UP000312032">
    <property type="component" value="Unassembled WGS sequence"/>
</dbReference>
<dbReference type="InterPro" id="IPR016152">
    <property type="entry name" value="PTrfase/Anion_transptr"/>
</dbReference>
<keyword evidence="5" id="KW-0762">Sugar transport</keyword>
<feature type="transmembrane region" description="Helical" evidence="12">
    <location>
        <begin position="373"/>
        <end position="394"/>
    </location>
</feature>
<dbReference type="CDD" id="cd00211">
    <property type="entry name" value="PTS_IIA_fru"/>
    <property type="match status" value="1"/>
</dbReference>
<feature type="transmembrane region" description="Helical" evidence="12">
    <location>
        <begin position="175"/>
        <end position="196"/>
    </location>
</feature>
<dbReference type="OrthoDB" id="9782569at2"/>
<keyword evidence="17" id="KW-1185">Reference proteome</keyword>
<dbReference type="InterPro" id="IPR006327">
    <property type="entry name" value="PTS_IIC_fruc"/>
</dbReference>
<evidence type="ECO:0000256" key="2">
    <source>
        <dbReference type="ARBA" id="ARBA00022448"/>
    </source>
</evidence>
<sequence length="634" mass="65363">MSDQPLILAITACPTGIAHTYMAAENLEAAAADAGVRVRIETHGSIGVEGTFSPAEIEKADAVLIAADTEVSRARFAGKRLLSTGVDKAISHPKELLTQAQKAPVYAGSGERAEAEPSQSEGLSRMLYKALMNGVSHMVPFVVTGGLLLAVALSLGGEPGPEGLVIPDDSFWKGISEIGALAFTLMVPVLSAYIAVGIADRPALAPGFITGLIATTGSLYGSEAGAGFIGGIVTGFLSGFVALAIRKIKVHKYIAPIWPIIVIPILTTLIVGLAFIYLLGAPISAAFDAMTHFLAGLEGGSVVILGLVLGAMLAFDMGGPLNKTAFLFSGGMLAAGNAAPLGMFAVAVAVPPLGLGLATLFRRAWFGKAERDAGIAALFMGCFGITEGAIPLAAAKPLQLIPANVVGGAVGAAVAGLFGVENNVMHGGPIVALLGAVSGVGYYFLALAIGTAITCGLALLLLGLHRRGTAEEQVAETQERSPQVVTPQAMAARLKSAGMNQEDILYLLAEKMQSSGYVSDVDAVVKAAQEREKKSTTAVGHGVAIPHARSAGVEHAVVAVATCTDNIAWPEDVDIVFFIAVPEDAGKQHLRLLSSLARAIMREDFRAQLRLADSPEELAELVRSVVGERAEVAA</sequence>
<dbReference type="GO" id="GO:0090563">
    <property type="term" value="F:protein-phosphocysteine-sugar phosphotransferase activity"/>
    <property type="evidence" value="ECO:0007669"/>
    <property type="project" value="TreeGrafter"/>
</dbReference>
<evidence type="ECO:0000256" key="12">
    <source>
        <dbReference type="SAM" id="Phobius"/>
    </source>
</evidence>
<feature type="transmembrane region" description="Helical" evidence="12">
    <location>
        <begin position="327"/>
        <end position="353"/>
    </location>
</feature>
<keyword evidence="6" id="KW-0808">Transferase</keyword>
<protein>
    <submittedName>
        <fullName evidence="16">PTS mannose transporter subunit IIABC</fullName>
    </submittedName>
</protein>
<keyword evidence="2" id="KW-0813">Transport</keyword>
<feature type="transmembrane region" description="Helical" evidence="12">
    <location>
        <begin position="401"/>
        <end position="420"/>
    </location>
</feature>
<keyword evidence="3" id="KW-1003">Cell membrane</keyword>
<dbReference type="GO" id="GO:0022877">
    <property type="term" value="F:protein-N(PI)-phosphohistidine-fructose phosphotransferase system transporter activity"/>
    <property type="evidence" value="ECO:0007669"/>
    <property type="project" value="InterPro"/>
</dbReference>
<feature type="transmembrane region" description="Helical" evidence="12">
    <location>
        <begin position="135"/>
        <end position="155"/>
    </location>
</feature>
<evidence type="ECO:0000313" key="16">
    <source>
        <dbReference type="EMBL" id="TNL96598.1"/>
    </source>
</evidence>
<dbReference type="SUPFAM" id="SSF55804">
    <property type="entry name" value="Phoshotransferase/anion transport protein"/>
    <property type="match status" value="1"/>
</dbReference>
<gene>
    <name evidence="16" type="ORF">FHE74_07830</name>
</gene>
<name>A0A5C4U2B9_9CORY</name>
<keyword evidence="7" id="KW-0598">Phosphotransferase system</keyword>
<dbReference type="PROSITE" id="PS51104">
    <property type="entry name" value="PTS_EIIC_TYPE_2"/>
    <property type="match status" value="1"/>
</dbReference>
<dbReference type="InterPro" id="IPR036095">
    <property type="entry name" value="PTS_EIIB-like_sf"/>
</dbReference>
<evidence type="ECO:0000256" key="11">
    <source>
        <dbReference type="ARBA" id="ARBA00023136"/>
    </source>
</evidence>
<dbReference type="InterPro" id="IPR013011">
    <property type="entry name" value="PTS_EIIB_2"/>
</dbReference>
<feature type="transmembrane region" description="Helical" evidence="12">
    <location>
        <begin position="226"/>
        <end position="245"/>
    </location>
</feature>
<evidence type="ECO:0000256" key="5">
    <source>
        <dbReference type="ARBA" id="ARBA00022597"/>
    </source>
</evidence>
<evidence type="ECO:0000256" key="8">
    <source>
        <dbReference type="ARBA" id="ARBA00022692"/>
    </source>
</evidence>
<keyword evidence="11 12" id="KW-0472">Membrane</keyword>
<dbReference type="InterPro" id="IPR003501">
    <property type="entry name" value="PTS_EIIB_2/3"/>
</dbReference>
<feature type="domain" description="PTS EIIB type-2" evidence="14">
    <location>
        <begin position="7"/>
        <end position="102"/>
    </location>
</feature>
<dbReference type="InterPro" id="IPR002178">
    <property type="entry name" value="PTS_EIIA_type-2_dom"/>
</dbReference>
<keyword evidence="10 12" id="KW-1133">Transmembrane helix</keyword>
<feature type="transmembrane region" description="Helical" evidence="12">
    <location>
        <begin position="440"/>
        <end position="462"/>
    </location>
</feature>
<dbReference type="PROSITE" id="PS51094">
    <property type="entry name" value="PTS_EIIA_TYPE_2"/>
    <property type="match status" value="1"/>
</dbReference>
<dbReference type="InterPro" id="IPR013014">
    <property type="entry name" value="PTS_EIIC_2"/>
</dbReference>
<comment type="caution">
    <text evidence="16">The sequence shown here is derived from an EMBL/GenBank/DDBJ whole genome shotgun (WGS) entry which is preliminary data.</text>
</comment>
<keyword evidence="8 12" id="KW-0812">Transmembrane</keyword>
<dbReference type="InterPro" id="IPR050864">
    <property type="entry name" value="Bacterial_PTS_Sugar_Transport"/>
</dbReference>
<keyword evidence="9" id="KW-0418">Kinase</keyword>
<dbReference type="PANTHER" id="PTHR30505:SF0">
    <property type="entry name" value="FRUCTOSE-LIKE PTS SYSTEM EIIBC COMPONENT-RELATED"/>
    <property type="match status" value="1"/>
</dbReference>
<evidence type="ECO:0000259" key="15">
    <source>
        <dbReference type="PROSITE" id="PS51104"/>
    </source>
</evidence>
<evidence type="ECO:0000259" key="14">
    <source>
        <dbReference type="PROSITE" id="PS51099"/>
    </source>
</evidence>
<dbReference type="GO" id="GO:0009401">
    <property type="term" value="P:phosphoenolpyruvate-dependent sugar phosphotransferase system"/>
    <property type="evidence" value="ECO:0007669"/>
    <property type="project" value="UniProtKB-KW"/>
</dbReference>
<evidence type="ECO:0000256" key="3">
    <source>
        <dbReference type="ARBA" id="ARBA00022475"/>
    </source>
</evidence>